<dbReference type="SMART" id="SM00184">
    <property type="entry name" value="RING"/>
    <property type="match status" value="1"/>
</dbReference>
<proteinExistence type="predicted"/>
<evidence type="ECO:0000313" key="8">
    <source>
        <dbReference type="Proteomes" id="UP001443914"/>
    </source>
</evidence>
<dbReference type="InterPro" id="IPR013083">
    <property type="entry name" value="Znf_RING/FYVE/PHD"/>
</dbReference>
<dbReference type="PROSITE" id="PS50089">
    <property type="entry name" value="ZF_RING_2"/>
    <property type="match status" value="1"/>
</dbReference>
<name>A0AAW1JNY2_SAPOF</name>
<feature type="region of interest" description="Disordered" evidence="5">
    <location>
        <begin position="175"/>
        <end position="206"/>
    </location>
</feature>
<dbReference type="GO" id="GO:0008270">
    <property type="term" value="F:zinc ion binding"/>
    <property type="evidence" value="ECO:0007669"/>
    <property type="project" value="UniProtKB-KW"/>
</dbReference>
<accession>A0AAW1JNY2</accession>
<evidence type="ECO:0000256" key="2">
    <source>
        <dbReference type="ARBA" id="ARBA00022771"/>
    </source>
</evidence>
<protein>
    <recommendedName>
        <fullName evidence="6">RING-type domain-containing protein</fullName>
    </recommendedName>
</protein>
<dbReference type="PANTHER" id="PTHR45931">
    <property type="entry name" value="SI:CH211-59O9.10"/>
    <property type="match status" value="1"/>
</dbReference>
<dbReference type="EMBL" id="JBDFQZ010000007">
    <property type="protein sequence ID" value="KAK9705350.1"/>
    <property type="molecule type" value="Genomic_DNA"/>
</dbReference>
<keyword evidence="2 4" id="KW-0863">Zinc-finger</keyword>
<dbReference type="PANTHER" id="PTHR45931:SF3">
    <property type="entry name" value="RING ZINC FINGER-CONTAINING PROTEIN"/>
    <property type="match status" value="1"/>
</dbReference>
<keyword evidence="1" id="KW-0479">Metal-binding</keyword>
<evidence type="ECO:0000256" key="5">
    <source>
        <dbReference type="SAM" id="MobiDB-lite"/>
    </source>
</evidence>
<dbReference type="Gene3D" id="3.30.40.10">
    <property type="entry name" value="Zinc/RING finger domain, C3HC4 (zinc finger)"/>
    <property type="match status" value="1"/>
</dbReference>
<dbReference type="InterPro" id="IPR051834">
    <property type="entry name" value="RING_finger_E3_ligase"/>
</dbReference>
<dbReference type="GO" id="GO:0006511">
    <property type="term" value="P:ubiquitin-dependent protein catabolic process"/>
    <property type="evidence" value="ECO:0007669"/>
    <property type="project" value="TreeGrafter"/>
</dbReference>
<evidence type="ECO:0000259" key="6">
    <source>
        <dbReference type="PROSITE" id="PS50089"/>
    </source>
</evidence>
<feature type="compositionally biased region" description="Basic and acidic residues" evidence="5">
    <location>
        <begin position="190"/>
        <end position="203"/>
    </location>
</feature>
<dbReference type="GO" id="GO:0005634">
    <property type="term" value="C:nucleus"/>
    <property type="evidence" value="ECO:0007669"/>
    <property type="project" value="TreeGrafter"/>
</dbReference>
<organism evidence="7 8">
    <name type="scientific">Saponaria officinalis</name>
    <name type="common">Common soapwort</name>
    <name type="synonym">Lychnis saponaria</name>
    <dbReference type="NCBI Taxonomy" id="3572"/>
    <lineage>
        <taxon>Eukaryota</taxon>
        <taxon>Viridiplantae</taxon>
        <taxon>Streptophyta</taxon>
        <taxon>Embryophyta</taxon>
        <taxon>Tracheophyta</taxon>
        <taxon>Spermatophyta</taxon>
        <taxon>Magnoliopsida</taxon>
        <taxon>eudicotyledons</taxon>
        <taxon>Gunneridae</taxon>
        <taxon>Pentapetalae</taxon>
        <taxon>Caryophyllales</taxon>
        <taxon>Caryophyllaceae</taxon>
        <taxon>Caryophylleae</taxon>
        <taxon>Saponaria</taxon>
    </lineage>
</organism>
<dbReference type="Pfam" id="PF13639">
    <property type="entry name" value="zf-RING_2"/>
    <property type="match status" value="1"/>
</dbReference>
<reference evidence="7" key="1">
    <citation type="submission" date="2024-03" db="EMBL/GenBank/DDBJ databases">
        <title>WGS assembly of Saponaria officinalis var. Norfolk2.</title>
        <authorList>
            <person name="Jenkins J."/>
            <person name="Shu S."/>
            <person name="Grimwood J."/>
            <person name="Barry K."/>
            <person name="Goodstein D."/>
            <person name="Schmutz J."/>
            <person name="Leebens-Mack J."/>
            <person name="Osbourn A."/>
        </authorList>
    </citation>
    <scope>NUCLEOTIDE SEQUENCE [LARGE SCALE GENOMIC DNA]</scope>
    <source>
        <strain evidence="7">JIC</strain>
    </source>
</reference>
<feature type="compositionally biased region" description="Basic residues" evidence="5">
    <location>
        <begin position="38"/>
        <end position="56"/>
    </location>
</feature>
<evidence type="ECO:0000256" key="3">
    <source>
        <dbReference type="ARBA" id="ARBA00022833"/>
    </source>
</evidence>
<dbReference type="InterPro" id="IPR001841">
    <property type="entry name" value="Znf_RING"/>
</dbReference>
<dbReference type="GO" id="GO:0061630">
    <property type="term" value="F:ubiquitin protein ligase activity"/>
    <property type="evidence" value="ECO:0007669"/>
    <property type="project" value="TreeGrafter"/>
</dbReference>
<evidence type="ECO:0000256" key="4">
    <source>
        <dbReference type="PROSITE-ProRule" id="PRU00175"/>
    </source>
</evidence>
<gene>
    <name evidence="7" type="ORF">RND81_07G050200</name>
</gene>
<dbReference type="Proteomes" id="UP001443914">
    <property type="component" value="Unassembled WGS sequence"/>
</dbReference>
<feature type="compositionally biased region" description="Polar residues" evidence="5">
    <location>
        <begin position="90"/>
        <end position="101"/>
    </location>
</feature>
<feature type="region of interest" description="Disordered" evidence="5">
    <location>
        <begin position="1"/>
        <end position="102"/>
    </location>
</feature>
<feature type="domain" description="RING-type" evidence="6">
    <location>
        <begin position="237"/>
        <end position="278"/>
    </location>
</feature>
<keyword evidence="3" id="KW-0862">Zinc</keyword>
<dbReference type="SUPFAM" id="SSF57850">
    <property type="entry name" value="RING/U-box"/>
    <property type="match status" value="1"/>
</dbReference>
<evidence type="ECO:0000313" key="7">
    <source>
        <dbReference type="EMBL" id="KAK9705350.1"/>
    </source>
</evidence>
<feature type="compositionally biased region" description="Low complexity" evidence="5">
    <location>
        <begin position="21"/>
        <end position="36"/>
    </location>
</feature>
<comment type="caution">
    <text evidence="7">The sequence shown here is derived from an EMBL/GenBank/DDBJ whole genome shotgun (WGS) entry which is preliminary data.</text>
</comment>
<sequence length="285" mass="32112">MPSASVFFYGRRSRSSRTFDDSISSPPSPSVSNPSSHAHPRRRSIADLHHRHRRHSFAVVDDADHTPPPSYLPRPSFLSPPVQENELHQRGNSGESSSGDLNNREIVCDLSRRFSRNNRLPGPVLLAKERLLQRLRSVSVSGARLVAKWQRRETPPSFHCNDFWVIDADWETSGFREPETANSSWSEYPAEAHESSTSEEPKKKPLGLSNETLSKLHREVFIENPNASIHLISEAECSICLENFVEGNDLVSLPCGHRFHTLCLSPWLKTCGECPYCRSCIMLGS</sequence>
<keyword evidence="8" id="KW-1185">Reference proteome</keyword>
<dbReference type="AlphaFoldDB" id="A0AAW1JNY2"/>
<evidence type="ECO:0000256" key="1">
    <source>
        <dbReference type="ARBA" id="ARBA00022723"/>
    </source>
</evidence>